<dbReference type="SUPFAM" id="SSF53244">
    <property type="entry name" value="MurD-like peptide ligases, peptide-binding domain"/>
    <property type="match status" value="1"/>
</dbReference>
<dbReference type="NCBIfam" id="TIGR01087">
    <property type="entry name" value="murD"/>
    <property type="match status" value="1"/>
</dbReference>
<organism evidence="13 14">
    <name type="scientific">Tsuneonella dongtanensis</name>
    <dbReference type="NCBI Taxonomy" id="692370"/>
    <lineage>
        <taxon>Bacteria</taxon>
        <taxon>Pseudomonadati</taxon>
        <taxon>Pseudomonadota</taxon>
        <taxon>Alphaproteobacteria</taxon>
        <taxon>Sphingomonadales</taxon>
        <taxon>Erythrobacteraceae</taxon>
        <taxon>Tsuneonella</taxon>
    </lineage>
</organism>
<dbReference type="Pfam" id="PF02875">
    <property type="entry name" value="Mur_ligase_C"/>
    <property type="match status" value="1"/>
</dbReference>
<dbReference type="SUPFAM" id="SSF51984">
    <property type="entry name" value="MurCD N-terminal domain"/>
    <property type="match status" value="1"/>
</dbReference>
<feature type="domain" description="Mur ligase central" evidence="12">
    <location>
        <begin position="115"/>
        <end position="294"/>
    </location>
</feature>
<dbReference type="InterPro" id="IPR036565">
    <property type="entry name" value="Mur-like_cat_sf"/>
</dbReference>
<evidence type="ECO:0000256" key="7">
    <source>
        <dbReference type="ARBA" id="ARBA00022840"/>
    </source>
</evidence>
<evidence type="ECO:0000256" key="5">
    <source>
        <dbReference type="ARBA" id="ARBA00022618"/>
    </source>
</evidence>
<sequence>MITSPAFKDKKYAVLGLARSGLAAVDALVASGARVTAWDRQDNARAKVDPANVLLADPLEIDLTGYDGVVVSPGVPLNAHPIAPRAAQFGVPVIGDIELFAQARASLPPHKVVGITGTNGKSTTTALVHHILKTAGVPTTMGGNIGIPILSQDPLPEGGVYVLELSSYQIDLTQSLDCDVAVLLNVTPDHLDRYESFEAYAASKFRLIRMQSDEHSWVSTDDAMVRKMDHEAEDLIGPNGGDRSFPVSTASDDGLVSVFEGLAQTRSGRIGFQHNWPSLQGPHNAQNAAAAIAVSRLLGLELNEISEALRTFTGLPHRMERVATHNGVLFVNDSKATNTDSTAPALAAFPPENGQPRIHWIVGGLPKEDGLGATEQHLANVKAAYTIGEAGPRFAELLTGRVPVVRAEMMCNAVREAMAAAVPGDVVMLSPACASFDQFKDYEQRGERFRQFVAALAEDPAADPCAEDASA</sequence>
<protein>
    <recommendedName>
        <fullName evidence="9 10">UDP-N-acetylmuramoylalanine--D-glutamate ligase</fullName>
        <ecNumber evidence="9 10">6.3.2.9</ecNumber>
    </recommendedName>
    <alternativeName>
        <fullName evidence="9">D-glutamic acid-adding enzyme</fullName>
    </alternativeName>
    <alternativeName>
        <fullName evidence="9">UDP-N-acetylmuramoyl-L-alanyl-D-glutamate synthetase</fullName>
    </alternativeName>
</protein>
<evidence type="ECO:0000259" key="12">
    <source>
        <dbReference type="Pfam" id="PF08245"/>
    </source>
</evidence>
<dbReference type="GO" id="GO:0051301">
    <property type="term" value="P:cell division"/>
    <property type="evidence" value="ECO:0007669"/>
    <property type="project" value="UniProtKB-KW"/>
</dbReference>
<dbReference type="GO" id="GO:0008764">
    <property type="term" value="F:UDP-N-acetylmuramoylalanine-D-glutamate ligase activity"/>
    <property type="evidence" value="ECO:0007669"/>
    <property type="project" value="UniProtKB-UniRule"/>
</dbReference>
<evidence type="ECO:0000256" key="3">
    <source>
        <dbReference type="ARBA" id="ARBA00022490"/>
    </source>
</evidence>
<dbReference type="RefSeq" id="WP_067678019.1">
    <property type="nucleotide sequence ID" value="NZ_CP016591.1"/>
</dbReference>
<keyword evidence="9 10" id="KW-0961">Cell wall biogenesis/degradation</keyword>
<dbReference type="InterPro" id="IPR036615">
    <property type="entry name" value="Mur_ligase_C_dom_sf"/>
</dbReference>
<comment type="subcellular location">
    <subcellularLocation>
        <location evidence="1 9 10">Cytoplasm</location>
    </subcellularLocation>
</comment>
<keyword evidence="8 9" id="KW-0131">Cell cycle</keyword>
<keyword evidence="3 9" id="KW-0963">Cytoplasm</keyword>
<name>A0A1B2AD07_9SPHN</name>
<keyword evidence="7 9" id="KW-0067">ATP-binding</keyword>
<dbReference type="OrthoDB" id="9809796at2"/>
<dbReference type="UniPathway" id="UPA00219"/>
<dbReference type="Gene3D" id="3.90.190.20">
    <property type="entry name" value="Mur ligase, C-terminal domain"/>
    <property type="match status" value="1"/>
</dbReference>
<dbReference type="KEGG" id="ado:A6F68_01501"/>
<evidence type="ECO:0000256" key="9">
    <source>
        <dbReference type="HAMAP-Rule" id="MF_00639"/>
    </source>
</evidence>
<keyword evidence="5 9" id="KW-0132">Cell division</keyword>
<dbReference type="AlphaFoldDB" id="A0A1B2AD07"/>
<feature type="domain" description="Mur ligase C-terminal" evidence="11">
    <location>
        <begin position="317"/>
        <end position="433"/>
    </location>
</feature>
<dbReference type="EC" id="6.3.2.9" evidence="9 10"/>
<dbReference type="GO" id="GO:0008360">
    <property type="term" value="P:regulation of cell shape"/>
    <property type="evidence" value="ECO:0007669"/>
    <property type="project" value="UniProtKB-KW"/>
</dbReference>
<dbReference type="PANTHER" id="PTHR43692:SF1">
    <property type="entry name" value="UDP-N-ACETYLMURAMOYLALANINE--D-GLUTAMATE LIGASE"/>
    <property type="match status" value="1"/>
</dbReference>
<keyword evidence="14" id="KW-1185">Reference proteome</keyword>
<evidence type="ECO:0000259" key="11">
    <source>
        <dbReference type="Pfam" id="PF02875"/>
    </source>
</evidence>
<keyword evidence="9 10" id="KW-0133">Cell shape</keyword>
<dbReference type="InterPro" id="IPR005762">
    <property type="entry name" value="MurD"/>
</dbReference>
<evidence type="ECO:0000256" key="2">
    <source>
        <dbReference type="ARBA" id="ARBA00004752"/>
    </source>
</evidence>
<comment type="function">
    <text evidence="9 10">Cell wall formation. Catalyzes the addition of glutamate to the nucleotide precursor UDP-N-acetylmuramoyl-L-alanine (UMA).</text>
</comment>
<dbReference type="Proteomes" id="UP000092932">
    <property type="component" value="Chromosome"/>
</dbReference>
<reference evidence="13 14" key="1">
    <citation type="submission" date="2016-07" db="EMBL/GenBank/DDBJ databases">
        <title>Complete genome sequence of Altererythrobacter dongtanensis KCTC 22672, a type strain with esterase isolated from tidal flat.</title>
        <authorList>
            <person name="Cheng H."/>
            <person name="Wu Y.-H."/>
            <person name="Zhou P."/>
            <person name="Huo Y.-Y."/>
            <person name="Wang C.-S."/>
            <person name="Xu X.-W."/>
        </authorList>
    </citation>
    <scope>NUCLEOTIDE SEQUENCE [LARGE SCALE GENOMIC DNA]</scope>
    <source>
        <strain evidence="13 14">KCTC 22672</strain>
    </source>
</reference>
<dbReference type="SUPFAM" id="SSF53623">
    <property type="entry name" value="MurD-like peptide ligases, catalytic domain"/>
    <property type="match status" value="1"/>
</dbReference>
<evidence type="ECO:0000313" key="13">
    <source>
        <dbReference type="EMBL" id="ANY20017.1"/>
    </source>
</evidence>
<dbReference type="InterPro" id="IPR004101">
    <property type="entry name" value="Mur_ligase_C"/>
</dbReference>
<keyword evidence="6 9" id="KW-0547">Nucleotide-binding</keyword>
<dbReference type="PANTHER" id="PTHR43692">
    <property type="entry name" value="UDP-N-ACETYLMURAMOYLALANINE--D-GLUTAMATE LIGASE"/>
    <property type="match status" value="1"/>
</dbReference>
<evidence type="ECO:0000256" key="1">
    <source>
        <dbReference type="ARBA" id="ARBA00004496"/>
    </source>
</evidence>
<dbReference type="GO" id="GO:0005737">
    <property type="term" value="C:cytoplasm"/>
    <property type="evidence" value="ECO:0007669"/>
    <property type="project" value="UniProtKB-SubCell"/>
</dbReference>
<dbReference type="Pfam" id="PF08245">
    <property type="entry name" value="Mur_ligase_M"/>
    <property type="match status" value="1"/>
</dbReference>
<dbReference type="InterPro" id="IPR018109">
    <property type="entry name" value="Folylpolyglutamate_synth_CS"/>
</dbReference>
<dbReference type="EMBL" id="CP016591">
    <property type="protein sequence ID" value="ANY20017.1"/>
    <property type="molecule type" value="Genomic_DNA"/>
</dbReference>
<dbReference type="PROSITE" id="PS01011">
    <property type="entry name" value="FOLYLPOLYGLU_SYNT_1"/>
    <property type="match status" value="1"/>
</dbReference>
<evidence type="ECO:0000313" key="14">
    <source>
        <dbReference type="Proteomes" id="UP000092932"/>
    </source>
</evidence>
<dbReference type="STRING" id="692370.A6F68_01501"/>
<accession>A0A1B2AD07</accession>
<evidence type="ECO:0000256" key="6">
    <source>
        <dbReference type="ARBA" id="ARBA00022741"/>
    </source>
</evidence>
<dbReference type="GO" id="GO:0009252">
    <property type="term" value="P:peptidoglycan biosynthetic process"/>
    <property type="evidence" value="ECO:0007669"/>
    <property type="project" value="UniProtKB-UniRule"/>
</dbReference>
<dbReference type="HAMAP" id="MF_00639">
    <property type="entry name" value="MurD"/>
    <property type="match status" value="1"/>
</dbReference>
<dbReference type="InterPro" id="IPR013221">
    <property type="entry name" value="Mur_ligase_cen"/>
</dbReference>
<comment type="similarity">
    <text evidence="9">Belongs to the MurCDEF family.</text>
</comment>
<comment type="catalytic activity">
    <reaction evidence="9 10">
        <text>UDP-N-acetyl-alpha-D-muramoyl-L-alanine + D-glutamate + ATP = UDP-N-acetyl-alpha-D-muramoyl-L-alanyl-D-glutamate + ADP + phosphate + H(+)</text>
        <dbReference type="Rhea" id="RHEA:16429"/>
        <dbReference type="ChEBI" id="CHEBI:15378"/>
        <dbReference type="ChEBI" id="CHEBI:29986"/>
        <dbReference type="ChEBI" id="CHEBI:30616"/>
        <dbReference type="ChEBI" id="CHEBI:43474"/>
        <dbReference type="ChEBI" id="CHEBI:83898"/>
        <dbReference type="ChEBI" id="CHEBI:83900"/>
        <dbReference type="ChEBI" id="CHEBI:456216"/>
        <dbReference type="EC" id="6.3.2.9"/>
    </reaction>
</comment>
<feature type="binding site" evidence="9">
    <location>
        <begin position="117"/>
        <end position="123"/>
    </location>
    <ligand>
        <name>ATP</name>
        <dbReference type="ChEBI" id="CHEBI:30616"/>
    </ligand>
</feature>
<evidence type="ECO:0000256" key="10">
    <source>
        <dbReference type="RuleBase" id="RU003664"/>
    </source>
</evidence>
<evidence type="ECO:0000256" key="8">
    <source>
        <dbReference type="ARBA" id="ARBA00023306"/>
    </source>
</evidence>
<dbReference type="GO" id="GO:0005524">
    <property type="term" value="F:ATP binding"/>
    <property type="evidence" value="ECO:0007669"/>
    <property type="project" value="UniProtKB-UniRule"/>
</dbReference>
<evidence type="ECO:0000256" key="4">
    <source>
        <dbReference type="ARBA" id="ARBA00022598"/>
    </source>
</evidence>
<dbReference type="Gene3D" id="3.40.1190.10">
    <property type="entry name" value="Mur-like, catalytic domain"/>
    <property type="match status" value="1"/>
</dbReference>
<keyword evidence="4 9" id="KW-0436">Ligase</keyword>
<dbReference type="PATRIC" id="fig|692370.5.peg.1516"/>
<dbReference type="Pfam" id="PF21799">
    <property type="entry name" value="MurD-like_N"/>
    <property type="match status" value="1"/>
</dbReference>
<dbReference type="GO" id="GO:0004326">
    <property type="term" value="F:tetrahydrofolylpolyglutamate synthase activity"/>
    <property type="evidence" value="ECO:0007669"/>
    <property type="project" value="InterPro"/>
</dbReference>
<dbReference type="Gene3D" id="3.40.50.720">
    <property type="entry name" value="NAD(P)-binding Rossmann-like Domain"/>
    <property type="match status" value="1"/>
</dbReference>
<dbReference type="GO" id="GO:0071555">
    <property type="term" value="P:cell wall organization"/>
    <property type="evidence" value="ECO:0007669"/>
    <property type="project" value="UniProtKB-KW"/>
</dbReference>
<proteinExistence type="inferred from homology"/>
<gene>
    <name evidence="9 13" type="primary">murD</name>
    <name evidence="13" type="ORF">A6F68_01501</name>
</gene>
<comment type="pathway">
    <text evidence="2 9 10">Cell wall biogenesis; peptidoglycan biosynthesis.</text>
</comment>
<keyword evidence="9 10" id="KW-0573">Peptidoglycan synthesis</keyword>